<keyword evidence="1" id="KW-0812">Transmembrane</keyword>
<protein>
    <submittedName>
        <fullName evidence="3">ORF415</fullName>
    </submittedName>
    <submittedName>
        <fullName evidence="2">Wsv378</fullName>
    </submittedName>
</protein>
<gene>
    <name evidence="2" type="ORF">wssv_03780</name>
</gene>
<evidence type="ECO:0000256" key="1">
    <source>
        <dbReference type="SAM" id="Phobius"/>
    </source>
</evidence>
<dbReference type="EMBL" id="JX515788">
    <property type="protein sequence ID" value="AFX59755.1"/>
    <property type="molecule type" value="Genomic_DNA"/>
</dbReference>
<keyword evidence="1" id="KW-0472">Membrane</keyword>
<sequence>MYHSPHAPAALSPLISFCQREIHSKKRTPNKVQQLPYPLPILPLLTLLFVSIWLEFSKPSLSK</sequence>
<feature type="transmembrane region" description="Helical" evidence="1">
    <location>
        <begin position="35"/>
        <end position="54"/>
    </location>
</feature>
<keyword evidence="1" id="KW-1133">Transmembrane helix</keyword>
<organism evidence="2 4">
    <name type="scientific">White spot syndrome virus</name>
    <dbReference type="NCBI Taxonomy" id="342409"/>
    <lineage>
        <taxon>Viruses</taxon>
        <taxon>Viruses incertae sedis</taxon>
        <taxon>Naldaviricetes</taxon>
        <taxon>Nimaviridae</taxon>
        <taxon>Whispovirus</taxon>
    </lineage>
</organism>
<dbReference type="EMBL" id="MF768985">
    <property type="protein sequence ID" value="ATU84139.1"/>
    <property type="molecule type" value="Genomic_DNA"/>
</dbReference>
<reference evidence="4" key="2">
    <citation type="submission" date="2012-08" db="EMBL/GenBank/DDBJ databases">
        <authorList>
            <person name="Choi T.-J."/>
        </authorList>
    </citation>
    <scope>NUCLEOTIDE SEQUENCE [LARGE SCALE GENOMIC DNA]</scope>
    <source>
        <strain evidence="4">K-LV1</strain>
    </source>
</reference>
<evidence type="ECO:0000313" key="4">
    <source>
        <dbReference type="Proteomes" id="UP000277283"/>
    </source>
</evidence>
<dbReference type="Proteomes" id="UP000267516">
    <property type="component" value="Segment"/>
</dbReference>
<accession>K7WK81</accession>
<proteinExistence type="predicted"/>
<evidence type="ECO:0000313" key="2">
    <source>
        <dbReference type="EMBL" id="AFX59755.1"/>
    </source>
</evidence>
<dbReference type="Proteomes" id="UP000277283">
    <property type="component" value="Segment"/>
</dbReference>
<name>K7WK81_9VIRU</name>
<reference evidence="2" key="1">
    <citation type="submission" date="2012-08" db="EMBL/GenBank/DDBJ databases">
        <title>Cassytha pubescens and C. glabella (Lauraceae) are not disjunctly distributed between Australia and the Ryukyu Archipelago of Japan - evidence from morphological and molecular data.</title>
        <authorList>
            <person name="Kokubugata G."/>
            <person name="Nakamura K."/>
            <person name="Forster P.I."/>
            <person name="Wilson G.W."/>
            <person name="Holland A.E."/>
            <person name="Hirayama Y."/>
            <person name="Yokota M."/>
        </authorList>
    </citation>
    <scope>NUCLEOTIDE SEQUENCE</scope>
    <source>
        <strain evidence="2">K-LV1</strain>
    </source>
</reference>
<reference evidence="3" key="3">
    <citation type="journal article" date="2018" name="Aquaculture">
        <title>Complete genome sequence of a white spot syndrome virus associated with a disease incursion in Australia.</title>
        <authorList>
            <person name="Oakey J."/>
            <person name="Smith C.S."/>
        </authorList>
    </citation>
    <scope>NUCLEOTIDE SEQUENCE [LARGE SCALE GENOMIC DNA]</scope>
    <source>
        <strain evidence="3">WSSV-AU</strain>
    </source>
</reference>
<evidence type="ECO:0000313" key="3">
    <source>
        <dbReference type="EMBL" id="ATU84139.1"/>
    </source>
</evidence>